<reference evidence="1 2" key="1">
    <citation type="submission" date="2018-12" db="EMBL/GenBank/DDBJ databases">
        <authorList>
            <consortium name="Pathogen Informatics"/>
        </authorList>
    </citation>
    <scope>NUCLEOTIDE SEQUENCE [LARGE SCALE GENOMIC DNA]</scope>
    <source>
        <strain evidence="1 2">NCTC9695</strain>
    </source>
</reference>
<sequence>MVGLDTFAHVVKTMQDTLPQDPWHSLFATRTGCSN</sequence>
<evidence type="ECO:0000313" key="1">
    <source>
        <dbReference type="EMBL" id="VEB43477.1"/>
    </source>
</evidence>
<gene>
    <name evidence="1" type="ORF">NCTC9695_03936</name>
</gene>
<dbReference type="EMBL" id="LR134182">
    <property type="protein sequence ID" value="VEB43477.1"/>
    <property type="molecule type" value="Genomic_DNA"/>
</dbReference>
<name>A0A447TF71_CHRVL</name>
<evidence type="ECO:0000313" key="2">
    <source>
        <dbReference type="Proteomes" id="UP000275777"/>
    </source>
</evidence>
<organism evidence="1 2">
    <name type="scientific">Chromobacterium violaceum</name>
    <dbReference type="NCBI Taxonomy" id="536"/>
    <lineage>
        <taxon>Bacteria</taxon>
        <taxon>Pseudomonadati</taxon>
        <taxon>Pseudomonadota</taxon>
        <taxon>Betaproteobacteria</taxon>
        <taxon>Neisseriales</taxon>
        <taxon>Chromobacteriaceae</taxon>
        <taxon>Chromobacterium</taxon>
    </lineage>
</organism>
<accession>A0A447TF71</accession>
<protein>
    <submittedName>
        <fullName evidence="1">Uncharacterized protein</fullName>
    </submittedName>
</protein>
<dbReference type="AlphaFoldDB" id="A0A447TF71"/>
<proteinExistence type="predicted"/>
<dbReference type="Proteomes" id="UP000275777">
    <property type="component" value="Chromosome"/>
</dbReference>